<reference evidence="2 3" key="1">
    <citation type="submission" date="2024-10" db="EMBL/GenBank/DDBJ databases">
        <title>The Natural Products Discovery Center: Release of the First 8490 Sequenced Strains for Exploring Actinobacteria Biosynthetic Diversity.</title>
        <authorList>
            <person name="Kalkreuter E."/>
            <person name="Kautsar S.A."/>
            <person name="Yang D."/>
            <person name="Bader C.D."/>
            <person name="Teijaro C.N."/>
            <person name="Fluegel L."/>
            <person name="Davis C.M."/>
            <person name="Simpson J.R."/>
            <person name="Lauterbach L."/>
            <person name="Steele A.D."/>
            <person name="Gui C."/>
            <person name="Meng S."/>
            <person name="Li G."/>
            <person name="Viehrig K."/>
            <person name="Ye F."/>
            <person name="Su P."/>
            <person name="Kiefer A.F."/>
            <person name="Nichols A."/>
            <person name="Cepeda A.J."/>
            <person name="Yan W."/>
            <person name="Fan B."/>
            <person name="Jiang Y."/>
            <person name="Adhikari A."/>
            <person name="Zheng C.-J."/>
            <person name="Schuster L."/>
            <person name="Cowan T.M."/>
            <person name="Smanski M.J."/>
            <person name="Chevrette M.G."/>
            <person name="De Carvalho L.P.S."/>
            <person name="Shen B."/>
        </authorList>
    </citation>
    <scope>NUCLEOTIDE SEQUENCE [LARGE SCALE GENOMIC DNA]</scope>
    <source>
        <strain evidence="2 3">NPDC013366</strain>
    </source>
</reference>
<evidence type="ECO:0000313" key="2">
    <source>
        <dbReference type="EMBL" id="MFF9881579.1"/>
    </source>
</evidence>
<feature type="transmembrane region" description="Helical" evidence="1">
    <location>
        <begin position="105"/>
        <end position="125"/>
    </location>
</feature>
<keyword evidence="3" id="KW-1185">Reference proteome</keyword>
<name>A0ABW6YRW7_9ACTN</name>
<sequence>MHPDTTPNTPPPATAGMSDDVAAAEARRIIADAYRPVPAVPTAYWDETPVPAYGSTPPVVQPGTPPMSQRAVDAGRLMLTGGLATVPPGLVAIGLLIASEHADPTVIGMICAAPAAVAVPILAIARLLRRATGVVPDVHHHHYSGPVRHETTITHTRGLIARTHNELD</sequence>
<dbReference type="Proteomes" id="UP001603418">
    <property type="component" value="Unassembled WGS sequence"/>
</dbReference>
<comment type="caution">
    <text evidence="2">The sequence shown here is derived from an EMBL/GenBank/DDBJ whole genome shotgun (WGS) entry which is preliminary data.</text>
</comment>
<accession>A0ABW6YRW7</accession>
<keyword evidence="1" id="KW-0812">Transmembrane</keyword>
<dbReference type="EMBL" id="JBICBM010000003">
    <property type="protein sequence ID" value="MFF9881579.1"/>
    <property type="molecule type" value="Genomic_DNA"/>
</dbReference>
<dbReference type="RefSeq" id="WP_030786006.1">
    <property type="nucleotide sequence ID" value="NZ_JBFACJ010000003.1"/>
</dbReference>
<feature type="transmembrane region" description="Helical" evidence="1">
    <location>
        <begin position="77"/>
        <end position="99"/>
    </location>
</feature>
<evidence type="ECO:0000256" key="1">
    <source>
        <dbReference type="SAM" id="Phobius"/>
    </source>
</evidence>
<organism evidence="2 3">
    <name type="scientific">Streptomyces eurythermus</name>
    <dbReference type="NCBI Taxonomy" id="42237"/>
    <lineage>
        <taxon>Bacteria</taxon>
        <taxon>Bacillati</taxon>
        <taxon>Actinomycetota</taxon>
        <taxon>Actinomycetes</taxon>
        <taxon>Kitasatosporales</taxon>
        <taxon>Streptomycetaceae</taxon>
        <taxon>Streptomyces</taxon>
    </lineage>
</organism>
<keyword evidence="1" id="KW-0472">Membrane</keyword>
<protein>
    <submittedName>
        <fullName evidence="2">Uncharacterized protein</fullName>
    </submittedName>
</protein>
<evidence type="ECO:0000313" key="3">
    <source>
        <dbReference type="Proteomes" id="UP001603418"/>
    </source>
</evidence>
<proteinExistence type="predicted"/>
<gene>
    <name evidence="2" type="ORF">ACF1HC_08170</name>
</gene>
<keyword evidence="1" id="KW-1133">Transmembrane helix</keyword>